<evidence type="ECO:0000313" key="1">
    <source>
        <dbReference type="EMBL" id="PSN67370.1"/>
    </source>
</evidence>
<dbReference type="Proteomes" id="UP000240883">
    <property type="component" value="Unassembled WGS sequence"/>
</dbReference>
<proteinExistence type="predicted"/>
<evidence type="ECO:0000313" key="2">
    <source>
        <dbReference type="Proteomes" id="UP000240883"/>
    </source>
</evidence>
<organism evidence="1 2">
    <name type="scientific">Corynespora cassiicola Philippines</name>
    <dbReference type="NCBI Taxonomy" id="1448308"/>
    <lineage>
        <taxon>Eukaryota</taxon>
        <taxon>Fungi</taxon>
        <taxon>Dikarya</taxon>
        <taxon>Ascomycota</taxon>
        <taxon>Pezizomycotina</taxon>
        <taxon>Dothideomycetes</taxon>
        <taxon>Pleosporomycetidae</taxon>
        <taxon>Pleosporales</taxon>
        <taxon>Corynesporascaceae</taxon>
        <taxon>Corynespora</taxon>
    </lineage>
</organism>
<sequence length="536" mass="60450">MDQQKPAPFLCRRNAVDSSHVGLLDIRIRDLSVVKSEESRIEGHRSTPAEPGAHESGIIRVFICRSEYQLCALKDYLEFGDGGLPANTAPRQETYTIANESEDCPYDLRDLVQWIPRHSAIFQNHESFGGRDHVRGRSLKATGSEQKLTLEDADAIFTFTELSCVPKNHDREETYGRSVQHKLYSFSQDGNRATMIWRCCDIVYSPTNPSECQQTFLHGLLHGTPYFRMLANRDLSPNDMVFLLLLEIIANDVSELEHAVQREIKPKLTTDLTKATDSISSDYFQAMENRIFSFNRIKFMVEKAEDVSETWDYLRRKINLSSVVSGGAVSDFEGQVRSVSLQCSSLMKHTKRIDTRHQDLFALNTTVSQSRQASSTIILTVLAAVFLPLSLASAVLSMQTRLQDLGILFLVPVWVMLFFSKNDLETWVIRGSQKDERRSVFSSLTLCLGVKMSSPNRAFTAYINNRTAGFAGTGGINTVNATFSHYETYFGSILCLIDLSSLSLRAVDSHTRHSGSYRRRATFSPQKFDILGSDFH</sequence>
<protein>
    <recommendedName>
        <fullName evidence="3">Cora-domain-containing protein</fullName>
    </recommendedName>
</protein>
<dbReference type="EMBL" id="KZ678135">
    <property type="protein sequence ID" value="PSN67370.1"/>
    <property type="molecule type" value="Genomic_DNA"/>
</dbReference>
<keyword evidence="2" id="KW-1185">Reference proteome</keyword>
<gene>
    <name evidence="1" type="ORF">BS50DRAFT_634745</name>
</gene>
<accession>A0A2T2NPQ9</accession>
<dbReference type="AlphaFoldDB" id="A0A2T2NPQ9"/>
<dbReference type="OrthoDB" id="3231000at2759"/>
<reference evidence="1 2" key="1">
    <citation type="journal article" date="2018" name="Front. Microbiol.">
        <title>Genome-Wide Analysis of Corynespora cassiicola Leaf Fall Disease Putative Effectors.</title>
        <authorList>
            <person name="Lopez D."/>
            <person name="Ribeiro S."/>
            <person name="Label P."/>
            <person name="Fumanal B."/>
            <person name="Venisse J.S."/>
            <person name="Kohler A."/>
            <person name="de Oliveira R.R."/>
            <person name="Labutti K."/>
            <person name="Lipzen A."/>
            <person name="Lail K."/>
            <person name="Bauer D."/>
            <person name="Ohm R.A."/>
            <person name="Barry K.W."/>
            <person name="Spatafora J."/>
            <person name="Grigoriev I.V."/>
            <person name="Martin F.M."/>
            <person name="Pujade-Renaud V."/>
        </authorList>
    </citation>
    <scope>NUCLEOTIDE SEQUENCE [LARGE SCALE GENOMIC DNA]</scope>
    <source>
        <strain evidence="1 2">Philippines</strain>
    </source>
</reference>
<name>A0A2T2NPQ9_CORCC</name>
<evidence type="ECO:0008006" key="3">
    <source>
        <dbReference type="Google" id="ProtNLM"/>
    </source>
</evidence>